<accession>A0A6B0GDL1</accession>
<dbReference type="EMBL" id="WSZK01000001">
    <property type="protein sequence ID" value="MWG32892.1"/>
    <property type="molecule type" value="Genomic_DNA"/>
</dbReference>
<proteinExistence type="predicted"/>
<dbReference type="AlphaFoldDB" id="A0A6B0GDL1"/>
<evidence type="ECO:0000313" key="2">
    <source>
        <dbReference type="EMBL" id="MWG32892.1"/>
    </source>
</evidence>
<keyword evidence="1" id="KW-1133">Transmembrane helix</keyword>
<dbReference type="Proteomes" id="UP000451471">
    <property type="component" value="Unassembled WGS sequence"/>
</dbReference>
<comment type="caution">
    <text evidence="2">The sequence shown here is derived from an EMBL/GenBank/DDBJ whole genome shotgun (WGS) entry which is preliminary data.</text>
</comment>
<keyword evidence="1" id="KW-0812">Transmembrane</keyword>
<feature type="transmembrane region" description="Helical" evidence="1">
    <location>
        <begin position="17"/>
        <end position="39"/>
    </location>
</feature>
<protein>
    <submittedName>
        <fullName evidence="2">Uncharacterized protein</fullName>
    </submittedName>
</protein>
<sequence>MNGTTFGPTTRSGFDRLAFALVAFVALFVAGWLVAAALAAGVGSLLAGVLSLAVGVAVLSAMPFAFVRAMSVVPVE</sequence>
<keyword evidence="3" id="KW-1185">Reference proteome</keyword>
<organism evidence="2 3">
    <name type="scientific">Halomarina oriensis</name>
    <dbReference type="NCBI Taxonomy" id="671145"/>
    <lineage>
        <taxon>Archaea</taxon>
        <taxon>Methanobacteriati</taxon>
        <taxon>Methanobacteriota</taxon>
        <taxon>Stenosarchaea group</taxon>
        <taxon>Halobacteria</taxon>
        <taxon>Halobacteriales</taxon>
        <taxon>Natronomonadaceae</taxon>
        <taxon>Halomarina</taxon>
    </lineage>
</organism>
<evidence type="ECO:0000256" key="1">
    <source>
        <dbReference type="SAM" id="Phobius"/>
    </source>
</evidence>
<keyword evidence="1" id="KW-0472">Membrane</keyword>
<evidence type="ECO:0000313" key="3">
    <source>
        <dbReference type="Proteomes" id="UP000451471"/>
    </source>
</evidence>
<name>A0A6B0GDL1_9EURY</name>
<dbReference type="RefSeq" id="WP_158202627.1">
    <property type="nucleotide sequence ID" value="NZ_WSZK01000001.1"/>
</dbReference>
<feature type="transmembrane region" description="Helical" evidence="1">
    <location>
        <begin position="45"/>
        <end position="67"/>
    </location>
</feature>
<reference evidence="2 3" key="1">
    <citation type="submission" date="2019-12" db="EMBL/GenBank/DDBJ databases">
        <title>Halocatena pleomorpha gen. nov. sp. nov., an extremely halophilic archaeon of family Halobacteriaceae isolated from saltpan soil.</title>
        <authorList>
            <person name="Pal Y."/>
            <person name="Verma A."/>
            <person name="Krishnamurthi S."/>
            <person name="Kumar P."/>
        </authorList>
    </citation>
    <scope>NUCLEOTIDE SEQUENCE [LARGE SCALE GENOMIC DNA]</scope>
    <source>
        <strain evidence="2 3">JCM 16495</strain>
    </source>
</reference>
<gene>
    <name evidence="2" type="ORF">GQS65_00020</name>
</gene>